<accession>A0A378UA95</accession>
<dbReference type="GO" id="GO:0050300">
    <property type="term" value="F:aminoglycoside 6-kinase activity"/>
    <property type="evidence" value="ECO:0007669"/>
    <property type="project" value="UniProtKB-EC"/>
</dbReference>
<evidence type="ECO:0000313" key="1">
    <source>
        <dbReference type="EMBL" id="STZ74308.1"/>
    </source>
</evidence>
<gene>
    <name evidence="1" type="ORF">NCTC1542_01859</name>
</gene>
<keyword evidence="1" id="KW-0418">Kinase</keyword>
<dbReference type="AlphaFoldDB" id="A0A378UA95"/>
<dbReference type="SUPFAM" id="SSF56112">
    <property type="entry name" value="Protein kinase-like (PK-like)"/>
    <property type="match status" value="1"/>
</dbReference>
<dbReference type="Proteomes" id="UP000255389">
    <property type="component" value="Unassembled WGS sequence"/>
</dbReference>
<organism evidence="1 2">
    <name type="scientific">Mycolicibacterium fortuitum</name>
    <name type="common">Mycobacterium fortuitum</name>
    <dbReference type="NCBI Taxonomy" id="1766"/>
    <lineage>
        <taxon>Bacteria</taxon>
        <taxon>Bacillati</taxon>
        <taxon>Actinomycetota</taxon>
        <taxon>Actinomycetes</taxon>
        <taxon>Mycobacteriales</taxon>
        <taxon>Mycobacteriaceae</taxon>
        <taxon>Mycolicibacterium</taxon>
    </lineage>
</organism>
<dbReference type="GO" id="GO:0019748">
    <property type="term" value="P:secondary metabolic process"/>
    <property type="evidence" value="ECO:0007669"/>
    <property type="project" value="InterPro"/>
</dbReference>
<keyword evidence="1" id="KW-0808">Transferase</keyword>
<dbReference type="Pfam" id="PF04655">
    <property type="entry name" value="APH_6_hur"/>
    <property type="match status" value="1"/>
</dbReference>
<dbReference type="InterPro" id="IPR006748">
    <property type="entry name" value="NH2Glyco/OHUrea_AB-resist_kin"/>
</dbReference>
<dbReference type="EC" id="2.7.1.72" evidence="1"/>
<dbReference type="InterPro" id="IPR011009">
    <property type="entry name" value="Kinase-like_dom_sf"/>
</dbReference>
<proteinExistence type="predicted"/>
<dbReference type="EMBL" id="UGQY01000001">
    <property type="protein sequence ID" value="STZ74308.1"/>
    <property type="molecule type" value="Genomic_DNA"/>
</dbReference>
<reference evidence="1 2" key="1">
    <citation type="submission" date="2018-06" db="EMBL/GenBank/DDBJ databases">
        <authorList>
            <consortium name="Pathogen Informatics"/>
            <person name="Doyle S."/>
        </authorList>
    </citation>
    <scope>NUCLEOTIDE SEQUENCE [LARGE SCALE GENOMIC DNA]</scope>
    <source>
        <strain evidence="1 2">NCTC1542</strain>
    </source>
</reference>
<name>A0A378UA95_MYCFO</name>
<sequence>MGVMIDLPGAVRAMGTRGPQWQSWVDGLPRMIRDRFDDWDLRADGPADYGHCSIVLPVRTGDGVPAMLKASFPDDESEHEHLALRRWAGAGAVRLLRADPHRRTMLLERLHQRNLNELWDIEACEIVAELYGRIHVPPLPQLRSLAECTSRWTADLLRLPRNAPIPHRLVEQAITLGRDLVTDPGITDTLIHGDLHYENVLAAEREPWLVIDPKPMNGDPHYEVAPMLWNRWDELAGYVRDGVRRRLSALVDASGLDADRARAWVIVRMVHNAMWELTETPEPDADWLTRCVAIAKAVQD</sequence>
<dbReference type="Gene3D" id="3.90.1200.10">
    <property type="match status" value="1"/>
</dbReference>
<protein>
    <submittedName>
        <fullName evidence="1">Aminoglycoside/hydroxyurea antibiotic resistance kinase</fullName>
        <ecNumber evidence="1">2.7.1.72</ecNumber>
    </submittedName>
</protein>
<evidence type="ECO:0000313" key="2">
    <source>
        <dbReference type="Proteomes" id="UP000255389"/>
    </source>
</evidence>